<evidence type="ECO:0000313" key="1">
    <source>
        <dbReference type="EMBL" id="MBD8036073.1"/>
    </source>
</evidence>
<accession>A0ABR8XVW3</accession>
<sequence length="152" mass="17267">MFTLVGCSEQEEAVTGEFLLGNFGFELLSNETYHLIVPFEWTGESPVTIDSIELIKKDNNPITYEEDGIKYEFFGADPLKKSGIYGNRDIGDKKSINNFEIDGQGKIILKIIADNVKEDSDRKVKIKFKSNGEESEKIVEWKTLEQFSTDNN</sequence>
<evidence type="ECO:0000313" key="2">
    <source>
        <dbReference type="Proteomes" id="UP000619101"/>
    </source>
</evidence>
<protein>
    <submittedName>
        <fullName evidence="1">Uncharacterized protein</fullName>
    </submittedName>
</protein>
<keyword evidence="2" id="KW-1185">Reference proteome</keyword>
<proteinExistence type="predicted"/>
<dbReference type="Proteomes" id="UP000619101">
    <property type="component" value="Unassembled WGS sequence"/>
</dbReference>
<comment type="caution">
    <text evidence="1">The sequence shown here is derived from an EMBL/GenBank/DDBJ whole genome shotgun (WGS) entry which is preliminary data.</text>
</comment>
<gene>
    <name evidence="1" type="ORF">H9635_04915</name>
</gene>
<organism evidence="1 2">
    <name type="scientific">Solibacillus faecavium</name>
    <dbReference type="NCBI Taxonomy" id="2762221"/>
    <lineage>
        <taxon>Bacteria</taxon>
        <taxon>Bacillati</taxon>
        <taxon>Bacillota</taxon>
        <taxon>Bacilli</taxon>
        <taxon>Bacillales</taxon>
        <taxon>Caryophanaceae</taxon>
        <taxon>Solibacillus</taxon>
    </lineage>
</organism>
<reference evidence="1 2" key="1">
    <citation type="submission" date="2020-08" db="EMBL/GenBank/DDBJ databases">
        <title>A Genomic Blueprint of the Chicken Gut Microbiome.</title>
        <authorList>
            <person name="Gilroy R."/>
            <person name="Ravi A."/>
            <person name="Getino M."/>
            <person name="Pursley I."/>
            <person name="Horton D.L."/>
            <person name="Alikhan N.-F."/>
            <person name="Baker D."/>
            <person name="Gharbi K."/>
            <person name="Hall N."/>
            <person name="Watson M."/>
            <person name="Adriaenssens E.M."/>
            <person name="Foster-Nyarko E."/>
            <person name="Jarju S."/>
            <person name="Secka A."/>
            <person name="Antonio M."/>
            <person name="Oren A."/>
            <person name="Chaudhuri R."/>
            <person name="La Ragione R.M."/>
            <person name="Hildebrand F."/>
            <person name="Pallen M.J."/>
        </authorList>
    </citation>
    <scope>NUCLEOTIDE SEQUENCE [LARGE SCALE GENOMIC DNA]</scope>
    <source>
        <strain evidence="1 2">A46</strain>
    </source>
</reference>
<dbReference type="EMBL" id="JACSPZ010000002">
    <property type="protein sequence ID" value="MBD8036073.1"/>
    <property type="molecule type" value="Genomic_DNA"/>
</dbReference>
<name>A0ABR8XVW3_9BACL</name>